<proteinExistence type="predicted"/>
<feature type="compositionally biased region" description="Low complexity" evidence="1">
    <location>
        <begin position="93"/>
        <end position="106"/>
    </location>
</feature>
<reference evidence="2" key="1">
    <citation type="submission" date="2023-03" db="EMBL/GenBank/DDBJ databases">
        <title>Massive genome expansion in bonnet fungi (Mycena s.s.) driven by repeated elements and novel gene families across ecological guilds.</title>
        <authorList>
            <consortium name="Lawrence Berkeley National Laboratory"/>
            <person name="Harder C.B."/>
            <person name="Miyauchi S."/>
            <person name="Viragh M."/>
            <person name="Kuo A."/>
            <person name="Thoen E."/>
            <person name="Andreopoulos B."/>
            <person name="Lu D."/>
            <person name="Skrede I."/>
            <person name="Drula E."/>
            <person name="Henrissat B."/>
            <person name="Morin E."/>
            <person name="Kohler A."/>
            <person name="Barry K."/>
            <person name="LaButti K."/>
            <person name="Morin E."/>
            <person name="Salamov A."/>
            <person name="Lipzen A."/>
            <person name="Mereny Z."/>
            <person name="Hegedus B."/>
            <person name="Baldrian P."/>
            <person name="Stursova M."/>
            <person name="Weitz H."/>
            <person name="Taylor A."/>
            <person name="Grigoriev I.V."/>
            <person name="Nagy L.G."/>
            <person name="Martin F."/>
            <person name="Kauserud H."/>
        </authorList>
    </citation>
    <scope>NUCLEOTIDE SEQUENCE</scope>
    <source>
        <strain evidence="2">CBHHK067</strain>
    </source>
</reference>
<comment type="caution">
    <text evidence="2">The sequence shown here is derived from an EMBL/GenBank/DDBJ whole genome shotgun (WGS) entry which is preliminary data.</text>
</comment>
<feature type="region of interest" description="Disordered" evidence="1">
    <location>
        <begin position="392"/>
        <end position="441"/>
    </location>
</feature>
<organism evidence="2 3">
    <name type="scientific">Mycena rosella</name>
    <name type="common">Pink bonnet</name>
    <name type="synonym">Agaricus rosellus</name>
    <dbReference type="NCBI Taxonomy" id="1033263"/>
    <lineage>
        <taxon>Eukaryota</taxon>
        <taxon>Fungi</taxon>
        <taxon>Dikarya</taxon>
        <taxon>Basidiomycota</taxon>
        <taxon>Agaricomycotina</taxon>
        <taxon>Agaricomycetes</taxon>
        <taxon>Agaricomycetidae</taxon>
        <taxon>Agaricales</taxon>
        <taxon>Marasmiineae</taxon>
        <taxon>Mycenaceae</taxon>
        <taxon>Mycena</taxon>
    </lineage>
</organism>
<dbReference type="Proteomes" id="UP001221757">
    <property type="component" value="Unassembled WGS sequence"/>
</dbReference>
<evidence type="ECO:0000313" key="3">
    <source>
        <dbReference type="Proteomes" id="UP001221757"/>
    </source>
</evidence>
<feature type="compositionally biased region" description="Basic and acidic residues" evidence="1">
    <location>
        <begin position="414"/>
        <end position="430"/>
    </location>
</feature>
<feature type="compositionally biased region" description="Polar residues" evidence="1">
    <location>
        <begin position="171"/>
        <end position="184"/>
    </location>
</feature>
<feature type="region of interest" description="Disordered" evidence="1">
    <location>
        <begin position="230"/>
        <end position="252"/>
    </location>
</feature>
<feature type="region of interest" description="Disordered" evidence="1">
    <location>
        <begin position="86"/>
        <end position="201"/>
    </location>
</feature>
<accession>A0AAD7H0D4</accession>
<dbReference type="EMBL" id="JARKIE010000003">
    <property type="protein sequence ID" value="KAJ7709042.1"/>
    <property type="molecule type" value="Genomic_DNA"/>
</dbReference>
<feature type="compositionally biased region" description="Pro residues" evidence="1">
    <location>
        <begin position="330"/>
        <end position="345"/>
    </location>
</feature>
<protein>
    <submittedName>
        <fullName evidence="2">Uncharacterized protein</fullName>
    </submittedName>
</protein>
<feature type="compositionally biased region" description="Low complexity" evidence="1">
    <location>
        <begin position="118"/>
        <end position="141"/>
    </location>
</feature>
<feature type="compositionally biased region" description="Low complexity" evidence="1">
    <location>
        <begin position="150"/>
        <end position="170"/>
    </location>
</feature>
<evidence type="ECO:0000313" key="2">
    <source>
        <dbReference type="EMBL" id="KAJ7709042.1"/>
    </source>
</evidence>
<name>A0AAD7H0D4_MYCRO</name>
<gene>
    <name evidence="2" type="ORF">B0H17DRAFT_1174279</name>
</gene>
<feature type="region of interest" description="Disordered" evidence="1">
    <location>
        <begin position="303"/>
        <end position="374"/>
    </location>
</feature>
<sequence length="489" mass="51720">MKSCLKGSSSIPSSPGPKCVAFPIDAESFAEIHWADEWDRSPSEPARDLSFQELQELHEIQESLPHAPQPGAHILSTVAVKLLPLVAPPHSPSPSQSTSQSQPQSPARHRPPLVFVMPPGRARASAASPPTRLASPALTHLRPPPPRPKPALAFLPLLPSSPSAAPGATSMGANASAPASTTGAQVHPPARPAAGDTSYFPAHPHRYDAAAPFGSSAYDYKQDRAGLLGSASERQEVPAGADARLAEGNGEKRRMTKKSFMVINDEVVEIEEDDGEEDADEEAPPACALALATVRKIEAISAVETEHSSPTRPPSTPVSPTTPTTRIRKPPPPPISVSRPSPPQSPTTRKTGPTTAHAAGRRSPVQPRARVGARRAIARGVVSVGRGTALSVGRRAGGRAPRAMGTSGTSAVVERPRPRPRQCREDERPDPSPAGGDSESILGARKQATIYVLDVACEYYEDFVNEYTLLLKLEQSRTVASAAGVTMRF</sequence>
<evidence type="ECO:0000256" key="1">
    <source>
        <dbReference type="SAM" id="MobiDB-lite"/>
    </source>
</evidence>
<dbReference type="AlphaFoldDB" id="A0AAD7H0D4"/>
<keyword evidence="3" id="KW-1185">Reference proteome</keyword>